<gene>
    <name evidence="2" type="ORF">PSANT_00812</name>
</gene>
<feature type="compositionally biased region" description="Low complexity" evidence="1">
    <location>
        <begin position="385"/>
        <end position="394"/>
    </location>
</feature>
<feature type="compositionally biased region" description="Polar residues" evidence="1">
    <location>
        <begin position="552"/>
        <end position="561"/>
    </location>
</feature>
<accession>A0A5C3FFM5</accession>
<evidence type="ECO:0000313" key="3">
    <source>
        <dbReference type="Proteomes" id="UP000325008"/>
    </source>
</evidence>
<evidence type="ECO:0000313" key="2">
    <source>
        <dbReference type="EMBL" id="SPO43128.1"/>
    </source>
</evidence>
<dbReference type="OrthoDB" id="271448at2759"/>
<feature type="compositionally biased region" description="Polar residues" evidence="1">
    <location>
        <begin position="275"/>
        <end position="287"/>
    </location>
</feature>
<dbReference type="EMBL" id="OOIQ01000001">
    <property type="protein sequence ID" value="SPO43128.1"/>
    <property type="molecule type" value="Genomic_DNA"/>
</dbReference>
<sequence>MPEPFLETSFPGWTFDNIYNVPHWDGGDKATCPAPAKSLPATRSKTIQKGSKQEFVQFCQHGNTPARIPDQSVCITKPPKLAPGGRHVKRQEDDSDYEARIIAASLATAAEDDAANDDAALSKRTPLAAAPMMGMMGGGGGGGMSTFMPLINTGIDAGSKLGVAFLQYLTQREKDQAEAKKADPLAGANNSTASATEADPLAASADSSGGSASLLSPATSSAGGASGSSPGASGSDTGASGGAVSSDITGTAASDTTSPQPDADLPSKVGGTASAKGNSGDTGSEDTGPSEAGDSGNPLAKSSSAGDVVGSSAAKSTPGGLKSVGSAIGSSTSDDADDLSGTSIKASLPQAGSSAGSSKVGGSTLGSSAIDGSADVGSALGGSAVGSSKAGTTGHAASDSLTIKSKRDATPHPVTHSDSAAPGSSSKCGGSAVQCKKLIERSIPYCVPHKPAPDAPPHTHDDDDPDAVLSSQMVGTMIRVMARHCLRKCPGFAGLANSDHDFKSKTEKCAHDTKLFNKSTAHSSKPARKHAATPEHAPISKPSKLEHASEPKQASTQTPASDTAKDEASPMFKRAVTPSRQPEQCRGGYEAVFRNALQPVSAYNGQLFGSVVSDPGSFLHWGLVRSVAQCQRACDETQSCVFINVYQQTFSLDHPNIRLVNRDVDDEVQLRKQFAGQAEAKKNSFVEGHLTCALYSRCFRACQATHRSGENPVFFEKSMGFCKSDKCSSATQFSH</sequence>
<keyword evidence="3" id="KW-1185">Reference proteome</keyword>
<name>A0A5C3FFM5_PSEA2</name>
<proteinExistence type="predicted"/>
<dbReference type="Proteomes" id="UP000325008">
    <property type="component" value="Unassembled WGS sequence"/>
</dbReference>
<feature type="compositionally biased region" description="Polar residues" evidence="1">
    <location>
        <begin position="247"/>
        <end position="260"/>
    </location>
</feature>
<dbReference type="AlphaFoldDB" id="A0A5C3FFM5"/>
<feature type="region of interest" description="Disordered" evidence="1">
    <location>
        <begin position="177"/>
        <end position="429"/>
    </location>
</feature>
<feature type="region of interest" description="Disordered" evidence="1">
    <location>
        <begin position="447"/>
        <end position="468"/>
    </location>
</feature>
<feature type="compositionally biased region" description="Polar residues" evidence="1">
    <location>
        <begin position="416"/>
        <end position="428"/>
    </location>
</feature>
<feature type="compositionally biased region" description="Low complexity" evidence="1">
    <location>
        <begin position="351"/>
        <end position="362"/>
    </location>
</feature>
<feature type="compositionally biased region" description="Low complexity" evidence="1">
    <location>
        <begin position="198"/>
        <end position="246"/>
    </location>
</feature>
<feature type="region of interest" description="Disordered" evidence="1">
    <location>
        <begin position="519"/>
        <end position="583"/>
    </location>
</feature>
<evidence type="ECO:0000256" key="1">
    <source>
        <dbReference type="SAM" id="MobiDB-lite"/>
    </source>
</evidence>
<comment type="caution">
    <text evidence="2">The sequence shown here is derived from an EMBL/GenBank/DDBJ whole genome shotgun (WGS) entry which is preliminary data.</text>
</comment>
<organism evidence="2 3">
    <name type="scientific">Pseudozyma antarctica</name>
    <name type="common">Yeast</name>
    <name type="synonym">Candida antarctica</name>
    <dbReference type="NCBI Taxonomy" id="84753"/>
    <lineage>
        <taxon>Eukaryota</taxon>
        <taxon>Fungi</taxon>
        <taxon>Dikarya</taxon>
        <taxon>Basidiomycota</taxon>
        <taxon>Ustilaginomycotina</taxon>
        <taxon>Ustilaginomycetes</taxon>
        <taxon>Ustilaginales</taxon>
        <taxon>Ustilaginaceae</taxon>
        <taxon>Moesziomyces</taxon>
    </lineage>
</organism>
<protein>
    <submittedName>
        <fullName evidence="2">Uncharacterized protein</fullName>
    </submittedName>
</protein>
<feature type="compositionally biased region" description="Low complexity" evidence="1">
    <location>
        <begin position="300"/>
        <end position="316"/>
    </location>
</feature>
<reference evidence="2" key="1">
    <citation type="submission" date="2018-03" db="EMBL/GenBank/DDBJ databases">
        <authorList>
            <person name="Guldener U."/>
        </authorList>
    </citation>
    <scope>NUCLEOTIDE SEQUENCE [LARGE SCALE GENOMIC DNA]</scope>
    <source>
        <strain evidence="2">ATCC34888</strain>
    </source>
</reference>